<dbReference type="EMBL" id="CP064791">
    <property type="protein sequence ID" value="QSG14307.1"/>
    <property type="molecule type" value="Genomic_DNA"/>
</dbReference>
<sequence>MDESRLLVGLAAAFGGMAVLLAVLGVVYNPLVLAVAAVFGVVAYLLWIHGTGRLATRLYARVQRQAERNAGRGRRRTGGRGGFGAGPREDWEPPGGRDRWRQAGNSGQRRRADPSQRDPRGRRARAPSSRDGPTAAEAYRTLGVEPDAEQETIKRAYREKVKAVHPDTEDGDEAQFKRVKAAYERLSGE</sequence>
<dbReference type="GO" id="GO:0042026">
    <property type="term" value="P:protein refolding"/>
    <property type="evidence" value="ECO:0007669"/>
    <property type="project" value="TreeGrafter"/>
</dbReference>
<evidence type="ECO:0000256" key="1">
    <source>
        <dbReference type="ARBA" id="ARBA00023186"/>
    </source>
</evidence>
<keyword evidence="3" id="KW-0472">Membrane</keyword>
<proteinExistence type="predicted"/>
<keyword evidence="1" id="KW-0143">Chaperone</keyword>
<organism evidence="5 6">
    <name type="scientific">Halapricum desulfuricans</name>
    <dbReference type="NCBI Taxonomy" id="2841257"/>
    <lineage>
        <taxon>Archaea</taxon>
        <taxon>Methanobacteriati</taxon>
        <taxon>Methanobacteriota</taxon>
        <taxon>Stenosarchaea group</taxon>
        <taxon>Halobacteria</taxon>
        <taxon>Halobacteriales</taxon>
        <taxon>Haloarculaceae</taxon>
        <taxon>Halapricum</taxon>
    </lineage>
</organism>
<name>A0A897NNH4_9EURY</name>
<dbReference type="GeneID" id="68857402"/>
<feature type="compositionally biased region" description="Basic and acidic residues" evidence="2">
    <location>
        <begin position="87"/>
        <end position="101"/>
    </location>
</feature>
<feature type="region of interest" description="Disordered" evidence="2">
    <location>
        <begin position="66"/>
        <end position="153"/>
    </location>
</feature>
<gene>
    <name evidence="5" type="primary">cbpA</name>
    <name evidence="5" type="ORF">HSEST_0763</name>
</gene>
<dbReference type="AlphaFoldDB" id="A0A897NNH4"/>
<evidence type="ECO:0000313" key="6">
    <source>
        <dbReference type="Proteomes" id="UP000663292"/>
    </source>
</evidence>
<dbReference type="CDD" id="cd06257">
    <property type="entry name" value="DnaJ"/>
    <property type="match status" value="1"/>
</dbReference>
<dbReference type="InterPro" id="IPR001623">
    <property type="entry name" value="DnaJ_domain"/>
</dbReference>
<dbReference type="GO" id="GO:0051082">
    <property type="term" value="F:unfolded protein binding"/>
    <property type="evidence" value="ECO:0007669"/>
    <property type="project" value="TreeGrafter"/>
</dbReference>
<keyword evidence="6" id="KW-1185">Reference proteome</keyword>
<dbReference type="Pfam" id="PF00226">
    <property type="entry name" value="DnaJ"/>
    <property type="match status" value="1"/>
</dbReference>
<feature type="compositionally biased region" description="Basic and acidic residues" evidence="2">
    <location>
        <begin position="110"/>
        <end position="121"/>
    </location>
</feature>
<keyword evidence="3" id="KW-0812">Transmembrane</keyword>
<feature type="transmembrane region" description="Helical" evidence="3">
    <location>
        <begin position="7"/>
        <end position="25"/>
    </location>
</feature>
<dbReference type="InterPro" id="IPR036869">
    <property type="entry name" value="J_dom_sf"/>
</dbReference>
<feature type="transmembrane region" description="Helical" evidence="3">
    <location>
        <begin position="31"/>
        <end position="48"/>
    </location>
</feature>
<dbReference type="PANTHER" id="PTHR43096:SF52">
    <property type="entry name" value="DNAJ HOMOLOG 1, MITOCHONDRIAL-RELATED"/>
    <property type="match status" value="1"/>
</dbReference>
<protein>
    <submittedName>
        <fullName evidence="5">DnaJ-class molecular chaperone</fullName>
    </submittedName>
</protein>
<evidence type="ECO:0000256" key="2">
    <source>
        <dbReference type="SAM" id="MobiDB-lite"/>
    </source>
</evidence>
<reference evidence="5 6" key="1">
    <citation type="submission" date="2020-11" db="EMBL/GenBank/DDBJ databases">
        <title>Carbohydrate-dependent, anaerobic sulfur respiration: A novel catabolism in halophilic archaea.</title>
        <authorList>
            <person name="Sorokin D.Y."/>
            <person name="Messina E."/>
            <person name="Smedile F."/>
            <person name="La Cono V."/>
            <person name="Hallsworth J.E."/>
            <person name="Yakimov M.M."/>
        </authorList>
    </citation>
    <scope>NUCLEOTIDE SEQUENCE [LARGE SCALE GENOMIC DNA]</scope>
    <source>
        <strain evidence="5 6">HSR-Est</strain>
    </source>
</reference>
<dbReference type="Gene3D" id="1.10.287.110">
    <property type="entry name" value="DnaJ domain"/>
    <property type="match status" value="1"/>
</dbReference>
<dbReference type="SUPFAM" id="SSF46565">
    <property type="entry name" value="Chaperone J-domain"/>
    <property type="match status" value="1"/>
</dbReference>
<evidence type="ECO:0000313" key="5">
    <source>
        <dbReference type="EMBL" id="QSG14307.1"/>
    </source>
</evidence>
<dbReference type="SMART" id="SM00271">
    <property type="entry name" value="DnaJ"/>
    <property type="match status" value="1"/>
</dbReference>
<dbReference type="PANTHER" id="PTHR43096">
    <property type="entry name" value="DNAJ HOMOLOG 1, MITOCHONDRIAL-RELATED"/>
    <property type="match status" value="1"/>
</dbReference>
<keyword evidence="3" id="KW-1133">Transmembrane helix</keyword>
<accession>A0A897NNH4</accession>
<dbReference type="RefSeq" id="WP_229122245.1">
    <property type="nucleotide sequence ID" value="NZ_CP064791.1"/>
</dbReference>
<evidence type="ECO:0000259" key="4">
    <source>
        <dbReference type="PROSITE" id="PS50076"/>
    </source>
</evidence>
<dbReference type="GO" id="GO:0005737">
    <property type="term" value="C:cytoplasm"/>
    <property type="evidence" value="ECO:0007669"/>
    <property type="project" value="TreeGrafter"/>
</dbReference>
<dbReference type="Proteomes" id="UP000663292">
    <property type="component" value="Chromosome"/>
</dbReference>
<dbReference type="PRINTS" id="PR00625">
    <property type="entry name" value="JDOMAIN"/>
</dbReference>
<evidence type="ECO:0000256" key="3">
    <source>
        <dbReference type="SAM" id="Phobius"/>
    </source>
</evidence>
<dbReference type="PROSITE" id="PS50076">
    <property type="entry name" value="DNAJ_2"/>
    <property type="match status" value="1"/>
</dbReference>
<feature type="domain" description="J" evidence="4">
    <location>
        <begin position="137"/>
        <end position="189"/>
    </location>
</feature>